<dbReference type="GeneID" id="35768272"/>
<dbReference type="Proteomes" id="UP000594771">
    <property type="component" value="Chromosome"/>
</dbReference>
<accession>A0A109REP4</accession>
<dbReference type="PIRSF" id="PIRSF007510">
    <property type="entry name" value="UCP007510"/>
    <property type="match status" value="1"/>
</dbReference>
<reference evidence="2" key="2">
    <citation type="submission" date="2022-09" db="EMBL/GenBank/DDBJ databases">
        <title>Aerococcus urinae taxonomy study.</title>
        <authorList>
            <person name="Christensen J."/>
            <person name="Senneby E."/>
        </authorList>
    </citation>
    <scope>NUCLEOTIDE SEQUENCE</scope>
    <source>
        <strain evidence="2">NLD-066-U95</strain>
    </source>
</reference>
<dbReference type="KEGG" id="aun:AWM73_06155"/>
<dbReference type="OrthoDB" id="9803187at2"/>
<dbReference type="Gene3D" id="3.40.50.10360">
    <property type="entry name" value="Hypothetical protein TT1679"/>
    <property type="match status" value="1"/>
</dbReference>
<dbReference type="Proteomes" id="UP001069145">
    <property type="component" value="Unassembled WGS sequence"/>
</dbReference>
<proteinExistence type="inferred from homology"/>
<evidence type="ECO:0000313" key="2">
    <source>
        <dbReference type="EMBL" id="MCY3053835.1"/>
    </source>
</evidence>
<dbReference type="RefSeq" id="WP_060778554.1">
    <property type="nucleotide sequence ID" value="NZ_CAJHLF010000007.1"/>
</dbReference>
<comment type="similarity">
    <text evidence="1">Belongs to the UPF0340 family.</text>
</comment>
<dbReference type="NCBIfam" id="TIGR01440">
    <property type="entry name" value="TIGR01440 family protein"/>
    <property type="match status" value="1"/>
</dbReference>
<gene>
    <name evidence="3" type="ORF">I6G68_03880</name>
    <name evidence="2" type="ORF">ODY43_07520</name>
</gene>
<dbReference type="HAMAP" id="MF_00800">
    <property type="entry name" value="UPF0340"/>
    <property type="match status" value="1"/>
</dbReference>
<keyword evidence="5" id="KW-1185">Reference proteome</keyword>
<dbReference type="EMBL" id="CP065662">
    <property type="protein sequence ID" value="QPS02207.1"/>
    <property type="molecule type" value="Genomic_DNA"/>
</dbReference>
<name>A0A109REP4_9LACT</name>
<evidence type="ECO:0000313" key="4">
    <source>
        <dbReference type="Proteomes" id="UP000594771"/>
    </source>
</evidence>
<evidence type="ECO:0000313" key="3">
    <source>
        <dbReference type="EMBL" id="QPS02207.1"/>
    </source>
</evidence>
<dbReference type="InterPro" id="IPR006340">
    <property type="entry name" value="DUF436"/>
</dbReference>
<protein>
    <recommendedName>
        <fullName evidence="1">UPF0340 protein I6G68_03880</fullName>
    </recommendedName>
</protein>
<dbReference type="EMBL" id="JAOTML010000009">
    <property type="protein sequence ID" value="MCY3053835.1"/>
    <property type="molecule type" value="Genomic_DNA"/>
</dbReference>
<sequence length="181" mass="19807">MKEEVQAQARKLIEELIDKAKLKSGMTVVVGCSTSEIMGERIGTDSQPEIGKAVFDAIHQSLDQAGIYLATQCCEHLNRAIVTEREARPFAPIINVVPQPKAGGSFSTAAYQTFQDPIVIEEIQADAGIDIGNTLIGMHLKPVAVPLRLENHRIGSAWVNAARTRPKFIGGERARYNDQLK</sequence>
<dbReference type="SUPFAM" id="SSF110710">
    <property type="entry name" value="TTHA0583/YokD-like"/>
    <property type="match status" value="1"/>
</dbReference>
<dbReference type="InterPro" id="IPR028345">
    <property type="entry name" value="Antibiotic_NAT-like"/>
</dbReference>
<evidence type="ECO:0000313" key="5">
    <source>
        <dbReference type="Proteomes" id="UP001069145"/>
    </source>
</evidence>
<dbReference type="Pfam" id="PF04260">
    <property type="entry name" value="DUF436"/>
    <property type="match status" value="1"/>
</dbReference>
<dbReference type="AlphaFoldDB" id="A0A109REP4"/>
<reference evidence="3 4" key="1">
    <citation type="submission" date="2020-12" db="EMBL/GenBank/DDBJ databases">
        <title>FDA dAtabase for Regulatory Grade micrObial Sequences (FDA-ARGOS): Supporting development and validation of Infectious Disease Dx tests.</title>
        <authorList>
            <person name="Sproer C."/>
            <person name="Gronow S."/>
            <person name="Severitt S."/>
            <person name="Schroder I."/>
            <person name="Tallon L."/>
            <person name="Sadzewicz L."/>
            <person name="Zhao X."/>
            <person name="Boylan J."/>
            <person name="Ott S."/>
            <person name="Bowen H."/>
            <person name="Vavikolanu K."/>
            <person name="Mehta A."/>
            <person name="Aluvathingal J."/>
            <person name="Nadendla S."/>
            <person name="Lowell S."/>
            <person name="Myers T."/>
            <person name="Yan Y."/>
            <person name="Sichtig H."/>
        </authorList>
    </citation>
    <scope>NUCLEOTIDE SEQUENCE [LARGE SCALE GENOMIC DNA]</scope>
    <source>
        <strain evidence="3 4">FDAARGOS_911</strain>
    </source>
</reference>
<organism evidence="3 4">
    <name type="scientific">Aerococcus urinae</name>
    <dbReference type="NCBI Taxonomy" id="1376"/>
    <lineage>
        <taxon>Bacteria</taxon>
        <taxon>Bacillati</taxon>
        <taxon>Bacillota</taxon>
        <taxon>Bacilli</taxon>
        <taxon>Lactobacillales</taxon>
        <taxon>Aerococcaceae</taxon>
        <taxon>Aerococcus</taxon>
    </lineage>
</organism>
<evidence type="ECO:0000256" key="1">
    <source>
        <dbReference type="HAMAP-Rule" id="MF_00800"/>
    </source>
</evidence>